<keyword evidence="3 5" id="KW-1133">Transmembrane helix</keyword>
<keyword evidence="2 5" id="KW-0812">Transmembrane</keyword>
<feature type="transmembrane region" description="Helical" evidence="5">
    <location>
        <begin position="177"/>
        <end position="197"/>
    </location>
</feature>
<feature type="transmembrane region" description="Helical" evidence="5">
    <location>
        <begin position="381"/>
        <end position="402"/>
    </location>
</feature>
<dbReference type="EMBL" id="CAHR02000139">
    <property type="protein sequence ID" value="CCX35448.1"/>
    <property type="molecule type" value="Genomic_DNA"/>
</dbReference>
<dbReference type="PANTHER" id="PTHR42718:SF11">
    <property type="entry name" value="MAJOR FACILITATOR SUPERFAMILY (MFS) PROFILE DOMAIN-CONTAINING PROTEIN"/>
    <property type="match status" value="1"/>
</dbReference>
<feature type="transmembrane region" description="Helical" evidence="5">
    <location>
        <begin position="213"/>
        <end position="231"/>
    </location>
</feature>
<organism evidence="7 8">
    <name type="scientific">Taphrina deformans (strain PYCC 5710 / ATCC 11124 / CBS 356.35 / IMI 108563 / JCM 9778 / NBRC 8474)</name>
    <name type="common">Peach leaf curl fungus</name>
    <name type="synonym">Lalaria deformans</name>
    <dbReference type="NCBI Taxonomy" id="1097556"/>
    <lineage>
        <taxon>Eukaryota</taxon>
        <taxon>Fungi</taxon>
        <taxon>Dikarya</taxon>
        <taxon>Ascomycota</taxon>
        <taxon>Taphrinomycotina</taxon>
        <taxon>Taphrinomycetes</taxon>
        <taxon>Taphrinales</taxon>
        <taxon>Taphrinaceae</taxon>
        <taxon>Taphrina</taxon>
    </lineage>
</organism>
<dbReference type="InterPro" id="IPR020846">
    <property type="entry name" value="MFS_dom"/>
</dbReference>
<feature type="transmembrane region" description="Helical" evidence="5">
    <location>
        <begin position="146"/>
        <end position="165"/>
    </location>
</feature>
<dbReference type="eggNOG" id="KOG0254">
    <property type="taxonomic scope" value="Eukaryota"/>
</dbReference>
<protein>
    <recommendedName>
        <fullName evidence="6">Major facilitator superfamily (MFS) profile domain-containing protein</fullName>
    </recommendedName>
</protein>
<name>R4ZY62_TAPDE</name>
<dbReference type="Gene3D" id="1.20.1720.10">
    <property type="entry name" value="Multidrug resistance protein D"/>
    <property type="match status" value="2"/>
</dbReference>
<dbReference type="SUPFAM" id="SSF103473">
    <property type="entry name" value="MFS general substrate transporter"/>
    <property type="match status" value="1"/>
</dbReference>
<feature type="domain" description="Major facilitator superfamily (MFS) profile" evidence="6">
    <location>
        <begin position="22"/>
        <end position="490"/>
    </location>
</feature>
<sequence>MRTMKDSNRPPAFASTTQEVLFVSSVCLAQILVEFFVSGFDLLLPAVSEDLEIPSDAQTWPASSFSLVVACFLLAFGRVTDMVGGKLVYLFGLGWLLIWSVVCAVSVNEAMLNVARAMQGFGPAAFIPSTISLMGKTYAPGRRKNIVFSLYGFSAVAGFMIGFFFAGITAQFTTWRWYFGIGAILSALSFGAAVYSIPMDYSETRAYKAKMDFWGLTVITSGLILIVYALIDSSRVTDGWRTPHIPTLFSIGVVLLVAGFWGEHSPRLTHDNPLLPPSIWRASSFTGLLISLLFSFGCLGVFLLYSVFWFDQVLGISAMLQVAYFLPLAIGGFVLSLGAGSVLHKVPSTMLIIFSTLVLVIPPLLFIFMPLDGSISPAQRYWSYIFPSMLCATLGIDINFNIANIYISTTLPVHRQGLAGSLIQATLELGFALALGFAEVISHGTMRRLTPLEQASRPGRQAAYTNVFWFEFACAIAAFLLAVAFVRVGAQGGDGDASQGDRELEPGIT</sequence>
<gene>
    <name evidence="7" type="ORF">TAPDE_003544</name>
</gene>
<feature type="transmembrane region" description="Helical" evidence="5">
    <location>
        <begin position="60"/>
        <end position="80"/>
    </location>
</feature>
<feature type="transmembrane region" description="Helical" evidence="5">
    <location>
        <begin position="243"/>
        <end position="262"/>
    </location>
</feature>
<dbReference type="PANTHER" id="PTHR42718">
    <property type="entry name" value="MAJOR FACILITATOR SUPERFAMILY MULTIDRUG TRANSPORTER MFSC"/>
    <property type="match status" value="1"/>
</dbReference>
<evidence type="ECO:0000259" key="6">
    <source>
        <dbReference type="PROSITE" id="PS50850"/>
    </source>
</evidence>
<dbReference type="GO" id="GO:0022857">
    <property type="term" value="F:transmembrane transporter activity"/>
    <property type="evidence" value="ECO:0007669"/>
    <property type="project" value="InterPro"/>
</dbReference>
<feature type="transmembrane region" description="Helical" evidence="5">
    <location>
        <begin position="87"/>
        <end position="107"/>
    </location>
</feature>
<dbReference type="InterPro" id="IPR011701">
    <property type="entry name" value="MFS"/>
</dbReference>
<feature type="transmembrane region" description="Helical" evidence="5">
    <location>
        <begin position="282"/>
        <end position="310"/>
    </location>
</feature>
<dbReference type="STRING" id="1097556.R4ZY62"/>
<keyword evidence="4 5" id="KW-0472">Membrane</keyword>
<dbReference type="OrthoDB" id="5086884at2759"/>
<accession>R4ZY62</accession>
<comment type="subcellular location">
    <subcellularLocation>
        <location evidence="1">Membrane</location>
        <topology evidence="1">Multi-pass membrane protein</topology>
    </subcellularLocation>
</comment>
<evidence type="ECO:0000256" key="4">
    <source>
        <dbReference type="ARBA" id="ARBA00023136"/>
    </source>
</evidence>
<evidence type="ECO:0000313" key="8">
    <source>
        <dbReference type="Proteomes" id="UP000013776"/>
    </source>
</evidence>
<reference evidence="7 8" key="1">
    <citation type="journal article" date="2013" name="MBio">
        <title>Genome sequencing of the plant pathogen Taphrina deformans, the causal agent of peach leaf curl.</title>
        <authorList>
            <person name="Cisse O.H."/>
            <person name="Almeida J.M.G.C.F."/>
            <person name="Fonseca A."/>
            <person name="Kumar A.A."/>
            <person name="Salojaervi J."/>
            <person name="Overmyer K."/>
            <person name="Hauser P.M."/>
            <person name="Pagni M."/>
        </authorList>
    </citation>
    <scope>NUCLEOTIDE SEQUENCE [LARGE SCALE GENOMIC DNA]</scope>
    <source>
        <strain evidence="8">PYCC 5710 / ATCC 11124 / CBS 356.35 / IMI 108563 / JCM 9778 / NBRC 8474</strain>
    </source>
</reference>
<dbReference type="InterPro" id="IPR036259">
    <property type="entry name" value="MFS_trans_sf"/>
</dbReference>
<dbReference type="Proteomes" id="UP000013776">
    <property type="component" value="Unassembled WGS sequence"/>
</dbReference>
<dbReference type="AlphaFoldDB" id="R4ZY62"/>
<keyword evidence="8" id="KW-1185">Reference proteome</keyword>
<feature type="transmembrane region" description="Helical" evidence="5">
    <location>
        <begin position="349"/>
        <end position="369"/>
    </location>
</feature>
<evidence type="ECO:0000256" key="5">
    <source>
        <dbReference type="SAM" id="Phobius"/>
    </source>
</evidence>
<feature type="transmembrane region" description="Helical" evidence="5">
    <location>
        <begin position="322"/>
        <end position="343"/>
    </location>
</feature>
<evidence type="ECO:0000256" key="2">
    <source>
        <dbReference type="ARBA" id="ARBA00022692"/>
    </source>
</evidence>
<evidence type="ECO:0000256" key="1">
    <source>
        <dbReference type="ARBA" id="ARBA00004141"/>
    </source>
</evidence>
<dbReference type="GO" id="GO:0016020">
    <property type="term" value="C:membrane"/>
    <property type="evidence" value="ECO:0007669"/>
    <property type="project" value="UniProtKB-SubCell"/>
</dbReference>
<dbReference type="PROSITE" id="PS50850">
    <property type="entry name" value="MFS"/>
    <property type="match status" value="1"/>
</dbReference>
<feature type="transmembrane region" description="Helical" evidence="5">
    <location>
        <begin position="20"/>
        <end position="40"/>
    </location>
</feature>
<proteinExistence type="predicted"/>
<feature type="transmembrane region" description="Helical" evidence="5">
    <location>
        <begin position="422"/>
        <end position="442"/>
    </location>
</feature>
<comment type="caution">
    <text evidence="7">The sequence shown here is derived from an EMBL/GenBank/DDBJ whole genome shotgun (WGS) entry which is preliminary data.</text>
</comment>
<evidence type="ECO:0000256" key="3">
    <source>
        <dbReference type="ARBA" id="ARBA00022989"/>
    </source>
</evidence>
<feature type="transmembrane region" description="Helical" evidence="5">
    <location>
        <begin position="463"/>
        <end position="486"/>
    </location>
</feature>
<evidence type="ECO:0000313" key="7">
    <source>
        <dbReference type="EMBL" id="CCX35448.1"/>
    </source>
</evidence>
<dbReference type="Pfam" id="PF07690">
    <property type="entry name" value="MFS_1"/>
    <property type="match status" value="1"/>
</dbReference>
<dbReference type="VEuPathDB" id="FungiDB:TAPDE_003544"/>